<name>A0A2A7B7M6_9FIRM</name>
<keyword evidence="2" id="KW-0732">Signal</keyword>
<dbReference type="Pfam" id="PF04536">
    <property type="entry name" value="TPM_phosphatase"/>
    <property type="match status" value="1"/>
</dbReference>
<evidence type="ECO:0000256" key="1">
    <source>
        <dbReference type="SAM" id="MobiDB-lite"/>
    </source>
</evidence>
<dbReference type="EMBL" id="NOUV01000010">
    <property type="protein sequence ID" value="PDX87414.1"/>
    <property type="molecule type" value="Genomic_DNA"/>
</dbReference>
<evidence type="ECO:0000313" key="4">
    <source>
        <dbReference type="EMBL" id="PDX87414.1"/>
    </source>
</evidence>
<dbReference type="Proteomes" id="UP000220904">
    <property type="component" value="Unassembled WGS sequence"/>
</dbReference>
<dbReference type="OrthoDB" id="9810918at2"/>
<dbReference type="RefSeq" id="WP_097791991.1">
    <property type="nucleotide sequence ID" value="NZ_NOUV01000010.1"/>
</dbReference>
<dbReference type="PANTHER" id="PTHR30373:SF2">
    <property type="entry name" value="UPF0603 PROTEIN YGCG"/>
    <property type="match status" value="1"/>
</dbReference>
<sequence>MKTMKRFASRLCAVLLVLTVGVTALVPAAFAAKAQLPSLPSDQCVVDDANVLSDSTTTTIENLNAQLTEQCSGAQIGVLTVEYTGSVSTEDYAVQAANAWGLGSSSNNNGVLILLVMQSQQYADGDYYLATGDGFRNTTLEKQASAIAQTMEDSFAAGDYDAAVTTCAQNVASTIADIYGVTLSGTTGSTGTVGNGNTGSYNDSYYDAPAASYQSPFVTLLSVLVILFALKVIFSGIRHGMGGGGFGPFFGFGLGYGLGSRRRRRPPYDDWGPGGPRGPRPPRPPRGGGPRPPRGGGGFGGGSFGGGMGGGRSGGSFGGGSFHAGGGSFHGGGGGRGR</sequence>
<evidence type="ECO:0000313" key="5">
    <source>
        <dbReference type="Proteomes" id="UP000220904"/>
    </source>
</evidence>
<organism evidence="4 5">
    <name type="scientific">Faecalibacterium prausnitzii</name>
    <dbReference type="NCBI Taxonomy" id="853"/>
    <lineage>
        <taxon>Bacteria</taxon>
        <taxon>Bacillati</taxon>
        <taxon>Bacillota</taxon>
        <taxon>Clostridia</taxon>
        <taxon>Eubacteriales</taxon>
        <taxon>Oscillospiraceae</taxon>
        <taxon>Faecalibacterium</taxon>
    </lineage>
</organism>
<gene>
    <name evidence="4" type="ORF">CHR60_04930</name>
</gene>
<feature type="region of interest" description="Disordered" evidence="1">
    <location>
        <begin position="265"/>
        <end position="338"/>
    </location>
</feature>
<dbReference type="Gene3D" id="3.10.310.50">
    <property type="match status" value="1"/>
</dbReference>
<dbReference type="InterPro" id="IPR007621">
    <property type="entry name" value="TPM_dom"/>
</dbReference>
<protein>
    <recommendedName>
        <fullName evidence="3">TPM domain-containing protein</fullName>
    </recommendedName>
</protein>
<proteinExistence type="predicted"/>
<feature type="compositionally biased region" description="Gly residues" evidence="1">
    <location>
        <begin position="294"/>
        <end position="338"/>
    </location>
</feature>
<evidence type="ECO:0000259" key="3">
    <source>
        <dbReference type="Pfam" id="PF04536"/>
    </source>
</evidence>
<reference evidence="4 5" key="1">
    <citation type="journal article" date="2017" name="Front. Microbiol.">
        <title>New Insights into the Diversity of the Genus Faecalibacterium.</title>
        <authorList>
            <person name="Benevides L."/>
            <person name="Burman S."/>
            <person name="Martin R."/>
            <person name="Robert V."/>
            <person name="Thomas M."/>
            <person name="Miquel S."/>
            <person name="Chain F."/>
            <person name="Sokol H."/>
            <person name="Bermudez-Humaran L.G."/>
            <person name="Morrison M."/>
            <person name="Langella P."/>
            <person name="Azevedo V.A."/>
            <person name="Chatel J.M."/>
            <person name="Soares S."/>
        </authorList>
    </citation>
    <scope>NUCLEOTIDE SEQUENCE [LARGE SCALE GENOMIC DNA]</scope>
    <source>
        <strain evidence="4 5">AHMP21</strain>
    </source>
</reference>
<feature type="chain" id="PRO_5013037956" description="TPM domain-containing protein" evidence="2">
    <location>
        <begin position="32"/>
        <end position="338"/>
    </location>
</feature>
<feature type="signal peptide" evidence="2">
    <location>
        <begin position="1"/>
        <end position="31"/>
    </location>
</feature>
<feature type="compositionally biased region" description="Pro residues" evidence="1">
    <location>
        <begin position="276"/>
        <end position="293"/>
    </location>
</feature>
<feature type="domain" description="TPM" evidence="3">
    <location>
        <begin position="45"/>
        <end position="172"/>
    </location>
</feature>
<comment type="caution">
    <text evidence="4">The sequence shown here is derived from an EMBL/GenBank/DDBJ whole genome shotgun (WGS) entry which is preliminary data.</text>
</comment>
<dbReference type="AlphaFoldDB" id="A0A2A7B7M6"/>
<accession>A0A2A7B7M6</accession>
<evidence type="ECO:0000256" key="2">
    <source>
        <dbReference type="SAM" id="SignalP"/>
    </source>
</evidence>
<dbReference type="PANTHER" id="PTHR30373">
    <property type="entry name" value="UPF0603 PROTEIN YGCG"/>
    <property type="match status" value="1"/>
</dbReference>